<dbReference type="Pfam" id="PF13692">
    <property type="entry name" value="Glyco_trans_1_4"/>
    <property type="match status" value="1"/>
</dbReference>
<protein>
    <submittedName>
        <fullName evidence="1">Glycosyl transferases group 1</fullName>
    </submittedName>
</protein>
<dbReference type="GO" id="GO:0016740">
    <property type="term" value="F:transferase activity"/>
    <property type="evidence" value="ECO:0007669"/>
    <property type="project" value="UniProtKB-KW"/>
</dbReference>
<name>A0A6J5P1J7_9CAUD</name>
<evidence type="ECO:0000313" key="1">
    <source>
        <dbReference type="EMBL" id="CAB4161404.1"/>
    </source>
</evidence>
<dbReference type="Gene3D" id="3.40.50.2000">
    <property type="entry name" value="Glycogen Phosphorylase B"/>
    <property type="match status" value="1"/>
</dbReference>
<keyword evidence="1" id="KW-0808">Transferase</keyword>
<dbReference type="SUPFAM" id="SSF53756">
    <property type="entry name" value="UDP-Glycosyltransferase/glycogen phosphorylase"/>
    <property type="match status" value="1"/>
</dbReference>
<accession>A0A6J5P1J7</accession>
<proteinExistence type="predicted"/>
<gene>
    <name evidence="1" type="ORF">UFOVP772_45</name>
</gene>
<organism evidence="1">
    <name type="scientific">uncultured Caudovirales phage</name>
    <dbReference type="NCBI Taxonomy" id="2100421"/>
    <lineage>
        <taxon>Viruses</taxon>
        <taxon>Duplodnaviria</taxon>
        <taxon>Heunggongvirae</taxon>
        <taxon>Uroviricota</taxon>
        <taxon>Caudoviricetes</taxon>
        <taxon>Peduoviridae</taxon>
        <taxon>Maltschvirus</taxon>
        <taxon>Maltschvirus maltsch</taxon>
    </lineage>
</organism>
<dbReference type="EMBL" id="LR796708">
    <property type="protein sequence ID" value="CAB4161404.1"/>
    <property type="molecule type" value="Genomic_DNA"/>
</dbReference>
<reference evidence="1" key="1">
    <citation type="submission" date="2020-04" db="EMBL/GenBank/DDBJ databases">
        <authorList>
            <person name="Chiriac C."/>
            <person name="Salcher M."/>
            <person name="Ghai R."/>
            <person name="Kavagutti S V."/>
        </authorList>
    </citation>
    <scope>NUCLEOTIDE SEQUENCE</scope>
</reference>
<sequence length="401" mass="44362">MNSKINHQNIKPKITWYSNAPWAPTGYGSQTAQVLKRLKKDNYDVAAIANYGLEAASTSWATESGPIPIYPRGMEMWSNDVTPAHHHDWIGGNKEIPNLLITLFDVWVFKGPKWSECKVASWVPIDHLPAPDDVAKWCAQDFVSPIAMSKFGKQMLENKNIECFYVPHALEKSFVPTEKIKNSTGDITGREFMGIDEDKFVVGMNAANKGVAPMRKAFGENLIAFSIFAQNHDDAVLYLHTDPTGGGGGVNLPELLKAVGVKPHQYKFVDPYLYRTALPIEVVAATYTAMDVFLGVSMGEGFGVPTIEAQACGTRVIVSDFAASSELVGEGWLVEGQPYWDASQKAFFTTPLVPSIVDALEKAYQKGRSRSQQAIDFAKLYDADLVYENDWKPTLNKILSK</sequence>